<dbReference type="eggNOG" id="ENOG50309KB">
    <property type="taxonomic scope" value="Bacteria"/>
</dbReference>
<name>I7KKD0_9LACO</name>
<dbReference type="STRING" id="1423790.BN53_09100"/>
<dbReference type="Proteomes" id="UP000009311">
    <property type="component" value="Unassembled WGS sequence"/>
</dbReference>
<dbReference type="EMBL" id="CAKD01000001">
    <property type="protein sequence ID" value="CCI84359.1"/>
    <property type="molecule type" value="Genomic_DNA"/>
</dbReference>
<proteinExistence type="predicted"/>
<dbReference type="AlphaFoldDB" id="I7KKD0"/>
<protein>
    <submittedName>
        <fullName evidence="1">Uncharacterized protein</fullName>
    </submittedName>
</protein>
<dbReference type="RefSeq" id="WP_009558908.1">
    <property type="nucleotide sequence ID" value="NZ_AYZN01000004.1"/>
</dbReference>
<comment type="caution">
    <text evidence="1">The sequence shown here is derived from an EMBL/GenBank/DDBJ whole genome shotgun (WGS) entry which is preliminary data.</text>
</comment>
<reference evidence="1 2" key="1">
    <citation type="submission" date="2012-06" db="EMBL/GenBank/DDBJ databases">
        <title>Draft Genome Sequence of Lactobacillus pasteurii CRBIP 24.76T.</title>
        <authorList>
            <person name="Cousin S."/>
            <person name="Bouchier C."/>
            <person name="Loux V."/>
            <person name="Ma L."/>
            <person name="Creno S."/>
            <person name="Bizet C."/>
            <person name="Clermont D."/>
        </authorList>
    </citation>
    <scope>NUCLEOTIDE SEQUENCE [LARGE SCALE GENOMIC DNA]</scope>
    <source>
        <strain evidence="2">CRBIP 24.76T</strain>
    </source>
</reference>
<gene>
    <name evidence="1" type="ORF">BN53_09100</name>
</gene>
<dbReference type="OrthoDB" id="2315155at2"/>
<sequence length="213" mass="24085">MNPDFAIILNFDLKTSNVDQDYLVKEARNIGVRAIMADDSFLEACQKYSIALLDKQAGLDLTAENVIDTIVENRIKGQATIINLAVEADGKLADDNLKMLSAINDWMHLFGHALNESEPSELKTSYGYILTNRHATYQKYIFVKTPLPDKLTVSGLKQAPNRVEWIADRTEAKFSYDKQELTIDLSASNSEFAWEIIRIQAHRPEDDLGETKF</sequence>
<evidence type="ECO:0000313" key="2">
    <source>
        <dbReference type="Proteomes" id="UP000009311"/>
    </source>
</evidence>
<evidence type="ECO:0000313" key="1">
    <source>
        <dbReference type="EMBL" id="CCI84359.1"/>
    </source>
</evidence>
<organism evidence="1 2">
    <name type="scientific">Lactobacillus pasteurii DSM 23907 = CRBIP 24.76</name>
    <dbReference type="NCBI Taxonomy" id="1423790"/>
    <lineage>
        <taxon>Bacteria</taxon>
        <taxon>Bacillati</taxon>
        <taxon>Bacillota</taxon>
        <taxon>Bacilli</taxon>
        <taxon>Lactobacillales</taxon>
        <taxon>Lactobacillaceae</taxon>
        <taxon>Lactobacillus</taxon>
    </lineage>
</organism>
<accession>I7KKD0</accession>
<keyword evidence="2" id="KW-1185">Reference proteome</keyword>
<dbReference type="PATRIC" id="fig|1423790.3.peg.1343"/>